<dbReference type="RefSeq" id="WP_015749270.1">
    <property type="nucleotide sequence ID" value="NC_013235.1"/>
</dbReference>
<dbReference type="Gene3D" id="3.40.50.12230">
    <property type="match status" value="1"/>
</dbReference>
<accession>C8XII0</accession>
<evidence type="ECO:0000313" key="10">
    <source>
        <dbReference type="Proteomes" id="UP000002218"/>
    </source>
</evidence>
<evidence type="ECO:0000259" key="7">
    <source>
        <dbReference type="Pfam" id="PF00551"/>
    </source>
</evidence>
<reference evidence="10" key="1">
    <citation type="submission" date="2009-09" db="EMBL/GenBank/DDBJ databases">
        <title>The complete genome of Nakamurella multipartita DSM 44233.</title>
        <authorList>
            <consortium name="US DOE Joint Genome Institute (JGI-PGF)"/>
            <person name="Lucas S."/>
            <person name="Copeland A."/>
            <person name="Lapidus A."/>
            <person name="Glavina del Rio T."/>
            <person name="Dalin E."/>
            <person name="Tice H."/>
            <person name="Bruce D."/>
            <person name="Goodwin L."/>
            <person name="Pitluck S."/>
            <person name="Kyrpides N."/>
            <person name="Mavromatis K."/>
            <person name="Ivanova N."/>
            <person name="Ovchinnikova G."/>
            <person name="Sims D."/>
            <person name="Meincke L."/>
            <person name="Brettin T."/>
            <person name="Detter J.C."/>
            <person name="Han C."/>
            <person name="Larimer F."/>
            <person name="Land M."/>
            <person name="Hauser L."/>
            <person name="Markowitz V."/>
            <person name="Cheng J.-F."/>
            <person name="Hugenholtz P."/>
            <person name="Woyke T."/>
            <person name="Wu D."/>
            <person name="Klenk H.-P."/>
            <person name="Eisen J.A."/>
        </authorList>
    </citation>
    <scope>NUCLEOTIDE SEQUENCE [LARGE SCALE GENOMIC DNA]</scope>
    <source>
        <strain evidence="10">ATCC 700099 / DSM 44233 / CIP 104796 / JCM 9543 / NBRC 105858 / Y-104</strain>
    </source>
</reference>
<proteinExistence type="inferred from homology"/>
<evidence type="ECO:0000256" key="2">
    <source>
        <dbReference type="ARBA" id="ARBA00012261"/>
    </source>
</evidence>
<dbReference type="PANTHER" id="PTHR11138">
    <property type="entry name" value="METHIONYL-TRNA FORMYLTRANSFERASE"/>
    <property type="match status" value="1"/>
</dbReference>
<dbReference type="InterPro" id="IPR036477">
    <property type="entry name" value="Formyl_transf_N_sf"/>
</dbReference>
<dbReference type="Pfam" id="PF00551">
    <property type="entry name" value="Formyl_trans_N"/>
    <property type="match status" value="1"/>
</dbReference>
<gene>
    <name evidence="5" type="primary">fmt</name>
    <name evidence="9" type="ordered locus">Namu_4156</name>
</gene>
<dbReference type="InterPro" id="IPR041711">
    <property type="entry name" value="Met-tRNA-FMT_N"/>
</dbReference>
<dbReference type="InterPro" id="IPR011034">
    <property type="entry name" value="Formyl_transferase-like_C_sf"/>
</dbReference>
<dbReference type="InterPro" id="IPR044135">
    <property type="entry name" value="Met-tRNA-FMT_C"/>
</dbReference>
<evidence type="ECO:0000256" key="6">
    <source>
        <dbReference type="SAM" id="MobiDB-lite"/>
    </source>
</evidence>
<dbReference type="FunCoup" id="C8XII0">
    <property type="interactions" value="292"/>
</dbReference>
<dbReference type="PANTHER" id="PTHR11138:SF5">
    <property type="entry name" value="METHIONYL-TRNA FORMYLTRANSFERASE, MITOCHONDRIAL"/>
    <property type="match status" value="1"/>
</dbReference>
<dbReference type="EC" id="2.1.2.9" evidence="2 5"/>
<keyword evidence="10" id="KW-1185">Reference proteome</keyword>
<dbReference type="STRING" id="479431.Namu_4156"/>
<dbReference type="OrthoDB" id="9802815at2"/>
<dbReference type="SUPFAM" id="SSF50486">
    <property type="entry name" value="FMT C-terminal domain-like"/>
    <property type="match status" value="1"/>
</dbReference>
<evidence type="ECO:0000259" key="8">
    <source>
        <dbReference type="Pfam" id="PF02911"/>
    </source>
</evidence>
<feature type="domain" description="Formyl transferase C-terminal" evidence="8">
    <location>
        <begin position="203"/>
        <end position="298"/>
    </location>
</feature>
<dbReference type="KEGG" id="nml:Namu_4156"/>
<evidence type="ECO:0000256" key="3">
    <source>
        <dbReference type="ARBA" id="ARBA00022679"/>
    </source>
</evidence>
<dbReference type="InterPro" id="IPR005794">
    <property type="entry name" value="Fmt"/>
</dbReference>
<evidence type="ECO:0000256" key="5">
    <source>
        <dbReference type="HAMAP-Rule" id="MF_00182"/>
    </source>
</evidence>
<dbReference type="CDD" id="cd08646">
    <property type="entry name" value="FMT_core_Met-tRNA-FMT_N"/>
    <property type="match status" value="1"/>
</dbReference>
<comment type="catalytic activity">
    <reaction evidence="5">
        <text>L-methionyl-tRNA(fMet) + (6R)-10-formyltetrahydrofolate = N-formyl-L-methionyl-tRNA(fMet) + (6S)-5,6,7,8-tetrahydrofolate + H(+)</text>
        <dbReference type="Rhea" id="RHEA:24380"/>
        <dbReference type="Rhea" id="RHEA-COMP:9952"/>
        <dbReference type="Rhea" id="RHEA-COMP:9953"/>
        <dbReference type="ChEBI" id="CHEBI:15378"/>
        <dbReference type="ChEBI" id="CHEBI:57453"/>
        <dbReference type="ChEBI" id="CHEBI:78530"/>
        <dbReference type="ChEBI" id="CHEBI:78844"/>
        <dbReference type="ChEBI" id="CHEBI:195366"/>
        <dbReference type="EC" id="2.1.2.9"/>
    </reaction>
</comment>
<dbReference type="AlphaFoldDB" id="C8XII0"/>
<dbReference type="Proteomes" id="UP000002218">
    <property type="component" value="Chromosome"/>
</dbReference>
<name>C8XII0_NAKMY</name>
<dbReference type="HAMAP" id="MF_00182">
    <property type="entry name" value="Formyl_trans"/>
    <property type="match status" value="1"/>
</dbReference>
<feature type="region of interest" description="Disordered" evidence="6">
    <location>
        <begin position="284"/>
        <end position="307"/>
    </location>
</feature>
<dbReference type="GO" id="GO:0005829">
    <property type="term" value="C:cytosol"/>
    <property type="evidence" value="ECO:0007669"/>
    <property type="project" value="TreeGrafter"/>
</dbReference>
<comment type="function">
    <text evidence="5">Attaches a formyl group to the free amino group of methionyl-tRNA(fMet). The formyl group appears to play a dual role in the initiator identity of N-formylmethionyl-tRNA by promoting its recognition by IF2 and preventing the misappropriation of this tRNA by the elongation apparatus.</text>
</comment>
<dbReference type="EMBL" id="CP001737">
    <property type="protein sequence ID" value="ACV80445.1"/>
    <property type="molecule type" value="Genomic_DNA"/>
</dbReference>
<keyword evidence="4 5" id="KW-0648">Protein biosynthesis</keyword>
<evidence type="ECO:0000256" key="4">
    <source>
        <dbReference type="ARBA" id="ARBA00022917"/>
    </source>
</evidence>
<organism evidence="9 10">
    <name type="scientific">Nakamurella multipartita (strain ATCC 700099 / DSM 44233 / CIP 104796 / JCM 9543 / NBRC 105858 / Y-104)</name>
    <name type="common">Microsphaera multipartita</name>
    <dbReference type="NCBI Taxonomy" id="479431"/>
    <lineage>
        <taxon>Bacteria</taxon>
        <taxon>Bacillati</taxon>
        <taxon>Actinomycetota</taxon>
        <taxon>Actinomycetes</taxon>
        <taxon>Nakamurellales</taxon>
        <taxon>Nakamurellaceae</taxon>
        <taxon>Nakamurella</taxon>
    </lineage>
</organism>
<keyword evidence="3 5" id="KW-0808">Transferase</keyword>
<dbReference type="CDD" id="cd08704">
    <property type="entry name" value="Met_tRNA_FMT_C"/>
    <property type="match status" value="1"/>
</dbReference>
<comment type="similarity">
    <text evidence="1 5">Belongs to the Fmt family.</text>
</comment>
<dbReference type="InParanoid" id="C8XII0"/>
<feature type="binding site" evidence="5">
    <location>
        <begin position="109"/>
        <end position="112"/>
    </location>
    <ligand>
        <name>(6S)-5,6,7,8-tetrahydrofolate</name>
        <dbReference type="ChEBI" id="CHEBI:57453"/>
    </ligand>
</feature>
<dbReference type="InterPro" id="IPR002376">
    <property type="entry name" value="Formyl_transf_N"/>
</dbReference>
<dbReference type="GO" id="GO:0004479">
    <property type="term" value="F:methionyl-tRNA formyltransferase activity"/>
    <property type="evidence" value="ECO:0007669"/>
    <property type="project" value="UniProtKB-UniRule"/>
</dbReference>
<reference evidence="9 10" key="2">
    <citation type="journal article" date="2010" name="Stand. Genomic Sci.">
        <title>Complete genome sequence of Nakamurella multipartita type strain (Y-104).</title>
        <authorList>
            <person name="Tice H."/>
            <person name="Mayilraj S."/>
            <person name="Sims D."/>
            <person name="Lapidus A."/>
            <person name="Nolan M."/>
            <person name="Lucas S."/>
            <person name="Glavina Del Rio T."/>
            <person name="Copeland A."/>
            <person name="Cheng J.F."/>
            <person name="Meincke L."/>
            <person name="Bruce D."/>
            <person name="Goodwin L."/>
            <person name="Pitluck S."/>
            <person name="Ivanova N."/>
            <person name="Mavromatis K."/>
            <person name="Ovchinnikova G."/>
            <person name="Pati A."/>
            <person name="Chen A."/>
            <person name="Palaniappan K."/>
            <person name="Land M."/>
            <person name="Hauser L."/>
            <person name="Chang Y.J."/>
            <person name="Jeffries C.D."/>
            <person name="Detter J.C."/>
            <person name="Brettin T."/>
            <person name="Rohde M."/>
            <person name="Goker M."/>
            <person name="Bristow J."/>
            <person name="Eisen J.A."/>
            <person name="Markowitz V."/>
            <person name="Hugenholtz P."/>
            <person name="Kyrpides N.C."/>
            <person name="Klenk H.P."/>
            <person name="Chen F."/>
        </authorList>
    </citation>
    <scope>NUCLEOTIDE SEQUENCE [LARGE SCALE GENOMIC DNA]</scope>
    <source>
        <strain evidence="10">ATCC 700099 / DSM 44233 / CIP 104796 / JCM 9543 / NBRC 105858 / Y-104</strain>
    </source>
</reference>
<dbReference type="Pfam" id="PF02911">
    <property type="entry name" value="Formyl_trans_C"/>
    <property type="match status" value="1"/>
</dbReference>
<evidence type="ECO:0000313" key="9">
    <source>
        <dbReference type="EMBL" id="ACV80445.1"/>
    </source>
</evidence>
<dbReference type="SUPFAM" id="SSF53328">
    <property type="entry name" value="Formyltransferase"/>
    <property type="match status" value="1"/>
</dbReference>
<evidence type="ECO:0000256" key="1">
    <source>
        <dbReference type="ARBA" id="ARBA00010699"/>
    </source>
</evidence>
<protein>
    <recommendedName>
        <fullName evidence="2 5">Methionyl-tRNA formyltransferase</fullName>
        <ecNumber evidence="2 5">2.1.2.9</ecNumber>
    </recommendedName>
</protein>
<dbReference type="InterPro" id="IPR005793">
    <property type="entry name" value="Formyl_trans_C"/>
</dbReference>
<dbReference type="HOGENOM" id="CLU_033347_1_0_11"/>
<sequence length="307" mass="31659">MRIVFAGTPAPAVPSLTALLDSRHEVAAVITRPPAPRGRGRTLHPSPIGALAESAGVPVLTPRSARDPEFAEQLAAIEPEAAAVVAYGNLLPPPILAIPAHGWVNLHFSLLPAWRGASPVPAAIRAGDDITGASTFRLEAGMDTGPVYGLITEPIGDGDTAGDLLDRLATAGARLLVATLDGLADGTVVALPQSADGVSYAGKITVADARLDWSMPATAVHRTIRSLTPDPGAWTDSPWGRLVLGPVAHTDRTDLPPGRLEAGKRDVLVGTGTTAVRLGRLTAPGRKPMDAADWARGARPEPGTLLG</sequence>
<dbReference type="eggNOG" id="COG0223">
    <property type="taxonomic scope" value="Bacteria"/>
</dbReference>
<feature type="domain" description="Formyl transferase N-terminal" evidence="7">
    <location>
        <begin position="1"/>
        <end position="179"/>
    </location>
</feature>